<protein>
    <submittedName>
        <fullName evidence="4">GNAT family N-acetyltransferase</fullName>
        <ecNumber evidence="4">2.3.1.-</ecNumber>
    </submittedName>
</protein>
<evidence type="ECO:0000256" key="1">
    <source>
        <dbReference type="ARBA" id="ARBA00022679"/>
    </source>
</evidence>
<name>A0ABT4TLI2_9ACTN</name>
<dbReference type="RefSeq" id="WP_270678212.1">
    <property type="nucleotide sequence ID" value="NZ_JAQFWP010000022.1"/>
</dbReference>
<organism evidence="4 5">
    <name type="scientific">Nocardiopsis suaedae</name>
    <dbReference type="NCBI Taxonomy" id="3018444"/>
    <lineage>
        <taxon>Bacteria</taxon>
        <taxon>Bacillati</taxon>
        <taxon>Actinomycetota</taxon>
        <taxon>Actinomycetes</taxon>
        <taxon>Streptosporangiales</taxon>
        <taxon>Nocardiopsidaceae</taxon>
        <taxon>Nocardiopsis</taxon>
    </lineage>
</organism>
<dbReference type="InterPro" id="IPR016181">
    <property type="entry name" value="Acyl_CoA_acyltransferase"/>
</dbReference>
<evidence type="ECO:0000313" key="4">
    <source>
        <dbReference type="EMBL" id="MDA2805559.1"/>
    </source>
</evidence>
<sequence>MRAETPPEPTAAPVLAEASPEDAGEIWTLQRAAYLSEAQLYGDPYLPPLAETGQQVRAAFDRGPVLKAVLGGRIVGAVRGAAAERAFLVGRLSVAPDARRRGIGRALMAELERRAAADHPALERFAVSVGHGSEAALRLFRGLGYTEASRERIADHRTLVHLGKAVPAAAPEGAVP</sequence>
<dbReference type="Pfam" id="PF00583">
    <property type="entry name" value="Acetyltransf_1"/>
    <property type="match status" value="1"/>
</dbReference>
<evidence type="ECO:0000313" key="5">
    <source>
        <dbReference type="Proteomes" id="UP001165685"/>
    </source>
</evidence>
<keyword evidence="2 4" id="KW-0012">Acyltransferase</keyword>
<reference evidence="4" key="1">
    <citation type="submission" date="2023-01" db="EMBL/GenBank/DDBJ databases">
        <title>Draft genome sequence of Nocardiopsis sp. LSu2-4 isolated from halophytes.</title>
        <authorList>
            <person name="Duangmal K."/>
            <person name="Chantavorakit T."/>
        </authorList>
    </citation>
    <scope>NUCLEOTIDE SEQUENCE</scope>
    <source>
        <strain evidence="4">LSu2-4</strain>
    </source>
</reference>
<gene>
    <name evidence="4" type="ORF">O4U47_13645</name>
</gene>
<proteinExistence type="predicted"/>
<dbReference type="GO" id="GO:0016746">
    <property type="term" value="F:acyltransferase activity"/>
    <property type="evidence" value="ECO:0007669"/>
    <property type="project" value="UniProtKB-KW"/>
</dbReference>
<dbReference type="Proteomes" id="UP001165685">
    <property type="component" value="Unassembled WGS sequence"/>
</dbReference>
<dbReference type="SUPFAM" id="SSF55729">
    <property type="entry name" value="Acyl-CoA N-acyltransferases (Nat)"/>
    <property type="match status" value="1"/>
</dbReference>
<dbReference type="PANTHER" id="PTHR43877">
    <property type="entry name" value="AMINOALKYLPHOSPHONATE N-ACETYLTRANSFERASE-RELATED-RELATED"/>
    <property type="match status" value="1"/>
</dbReference>
<evidence type="ECO:0000259" key="3">
    <source>
        <dbReference type="PROSITE" id="PS51186"/>
    </source>
</evidence>
<dbReference type="EMBL" id="JAQFWP010000022">
    <property type="protein sequence ID" value="MDA2805559.1"/>
    <property type="molecule type" value="Genomic_DNA"/>
</dbReference>
<evidence type="ECO:0000256" key="2">
    <source>
        <dbReference type="ARBA" id="ARBA00023315"/>
    </source>
</evidence>
<dbReference type="EC" id="2.3.1.-" evidence="4"/>
<keyword evidence="1 4" id="KW-0808">Transferase</keyword>
<dbReference type="PROSITE" id="PS51186">
    <property type="entry name" value="GNAT"/>
    <property type="match status" value="1"/>
</dbReference>
<dbReference type="CDD" id="cd04301">
    <property type="entry name" value="NAT_SF"/>
    <property type="match status" value="1"/>
</dbReference>
<dbReference type="InterPro" id="IPR050832">
    <property type="entry name" value="Bact_Acetyltransf"/>
</dbReference>
<dbReference type="Gene3D" id="3.40.630.30">
    <property type="match status" value="1"/>
</dbReference>
<dbReference type="InterPro" id="IPR000182">
    <property type="entry name" value="GNAT_dom"/>
</dbReference>
<comment type="caution">
    <text evidence="4">The sequence shown here is derived from an EMBL/GenBank/DDBJ whole genome shotgun (WGS) entry which is preliminary data.</text>
</comment>
<keyword evidence="5" id="KW-1185">Reference proteome</keyword>
<feature type="domain" description="N-acetyltransferase" evidence="3">
    <location>
        <begin position="13"/>
        <end position="167"/>
    </location>
</feature>
<accession>A0ABT4TLI2</accession>